<dbReference type="AlphaFoldDB" id="A0A5B7D6E1"/>
<reference evidence="1 2" key="1">
    <citation type="submission" date="2019-05" db="EMBL/GenBank/DDBJ databases">
        <title>Another draft genome of Portunus trituberculatus and its Hox gene families provides insights of decapod evolution.</title>
        <authorList>
            <person name="Jeong J.-H."/>
            <person name="Song I."/>
            <person name="Kim S."/>
            <person name="Choi T."/>
            <person name="Kim D."/>
            <person name="Ryu S."/>
            <person name="Kim W."/>
        </authorList>
    </citation>
    <scope>NUCLEOTIDE SEQUENCE [LARGE SCALE GENOMIC DNA]</scope>
    <source>
        <tissue evidence="1">Muscle</tissue>
    </source>
</reference>
<name>A0A5B7D6E1_PORTR</name>
<protein>
    <submittedName>
        <fullName evidence="1">Uncharacterized protein</fullName>
    </submittedName>
</protein>
<gene>
    <name evidence="1" type="ORF">E2C01_009676</name>
</gene>
<evidence type="ECO:0000313" key="1">
    <source>
        <dbReference type="EMBL" id="MPC16839.1"/>
    </source>
</evidence>
<dbReference type="Proteomes" id="UP000324222">
    <property type="component" value="Unassembled WGS sequence"/>
</dbReference>
<organism evidence="1 2">
    <name type="scientific">Portunus trituberculatus</name>
    <name type="common">Swimming crab</name>
    <name type="synonym">Neptunus trituberculatus</name>
    <dbReference type="NCBI Taxonomy" id="210409"/>
    <lineage>
        <taxon>Eukaryota</taxon>
        <taxon>Metazoa</taxon>
        <taxon>Ecdysozoa</taxon>
        <taxon>Arthropoda</taxon>
        <taxon>Crustacea</taxon>
        <taxon>Multicrustacea</taxon>
        <taxon>Malacostraca</taxon>
        <taxon>Eumalacostraca</taxon>
        <taxon>Eucarida</taxon>
        <taxon>Decapoda</taxon>
        <taxon>Pleocyemata</taxon>
        <taxon>Brachyura</taxon>
        <taxon>Eubrachyura</taxon>
        <taxon>Portunoidea</taxon>
        <taxon>Portunidae</taxon>
        <taxon>Portuninae</taxon>
        <taxon>Portunus</taxon>
    </lineage>
</organism>
<accession>A0A5B7D6E1</accession>
<evidence type="ECO:0000313" key="2">
    <source>
        <dbReference type="Proteomes" id="UP000324222"/>
    </source>
</evidence>
<comment type="caution">
    <text evidence="1">The sequence shown here is derived from an EMBL/GenBank/DDBJ whole genome shotgun (WGS) entry which is preliminary data.</text>
</comment>
<keyword evidence="2" id="KW-1185">Reference proteome</keyword>
<dbReference type="EMBL" id="VSRR010000542">
    <property type="protein sequence ID" value="MPC16839.1"/>
    <property type="molecule type" value="Genomic_DNA"/>
</dbReference>
<sequence length="191" mass="20938">MHENVVLMTVAAQLVEGEGEAREPSSTIVCGRSTISPKAEPVTAPSPRKAVHHIIRFHMGTATHSAIQCIPPWFEAGSSEKKLAFQSCMLQSGFSNWKNIYTYDQTTKLQFAAHTALPSPYPSDSFPTLTATTRGPSPHLCKEHLLNTFLYSLLTIRRTTSVFSGHSTEVKYSTYTPDAVHISCILGTGKN</sequence>
<proteinExistence type="predicted"/>